<feature type="region of interest" description="Disordered" evidence="1">
    <location>
        <begin position="68"/>
        <end position="95"/>
    </location>
</feature>
<dbReference type="GO" id="GO:0003735">
    <property type="term" value="F:structural constituent of ribosome"/>
    <property type="evidence" value="ECO:0007669"/>
    <property type="project" value="InterPro"/>
</dbReference>
<reference evidence="2 3" key="1">
    <citation type="journal article" date="2015" name="Nature">
        <title>rRNA introns, odd ribosomes, and small enigmatic genomes across a large radiation of phyla.</title>
        <authorList>
            <person name="Brown C.T."/>
            <person name="Hug L.A."/>
            <person name="Thomas B.C."/>
            <person name="Sharon I."/>
            <person name="Castelle C.J."/>
            <person name="Singh A."/>
            <person name="Wilkins M.J."/>
            <person name="Williams K.H."/>
            <person name="Banfield J.F."/>
        </authorList>
    </citation>
    <scope>NUCLEOTIDE SEQUENCE [LARGE SCALE GENOMIC DNA]</scope>
</reference>
<feature type="compositionally biased region" description="Basic and acidic residues" evidence="1">
    <location>
        <begin position="68"/>
        <end position="88"/>
    </location>
</feature>
<dbReference type="AlphaFoldDB" id="A0A0G0WRP8"/>
<dbReference type="STRING" id="1618408.UU23_C0004G0024"/>
<dbReference type="GO" id="GO:0005840">
    <property type="term" value="C:ribosome"/>
    <property type="evidence" value="ECO:0007669"/>
    <property type="project" value="InterPro"/>
</dbReference>
<evidence type="ECO:0000313" key="3">
    <source>
        <dbReference type="Proteomes" id="UP000034292"/>
    </source>
</evidence>
<dbReference type="EMBL" id="LBZV01000004">
    <property type="protein sequence ID" value="KKR78042.1"/>
    <property type="molecule type" value="Genomic_DNA"/>
</dbReference>
<name>A0A0G0WRP8_9BACT</name>
<gene>
    <name evidence="2" type="ORF">UU23_C0004G0024</name>
</gene>
<protein>
    <recommendedName>
        <fullName evidence="4">50S ribosomal protein L29</fullName>
    </recommendedName>
</protein>
<proteinExistence type="predicted"/>
<comment type="caution">
    <text evidence="2">The sequence shown here is derived from an EMBL/GenBank/DDBJ whole genome shotgun (WGS) entry which is preliminary data.</text>
</comment>
<dbReference type="GO" id="GO:0006412">
    <property type="term" value="P:translation"/>
    <property type="evidence" value="ECO:0007669"/>
    <property type="project" value="InterPro"/>
</dbReference>
<evidence type="ECO:0000313" key="2">
    <source>
        <dbReference type="EMBL" id="KKR78042.1"/>
    </source>
</evidence>
<dbReference type="Gene3D" id="1.10.287.310">
    <property type="match status" value="1"/>
</dbReference>
<dbReference type="Proteomes" id="UP000034292">
    <property type="component" value="Unassembled WGS sequence"/>
</dbReference>
<accession>A0A0G0WRP8</accession>
<dbReference type="InterPro" id="IPR036049">
    <property type="entry name" value="Ribosomal_uL29_sf"/>
</dbReference>
<dbReference type="SUPFAM" id="SSF46561">
    <property type="entry name" value="Ribosomal protein L29 (L29p)"/>
    <property type="match status" value="1"/>
</dbReference>
<organism evidence="2 3">
    <name type="scientific">Candidatus Curtissbacteria bacterium GW2011_GWA1_40_9</name>
    <dbReference type="NCBI Taxonomy" id="1618408"/>
    <lineage>
        <taxon>Bacteria</taxon>
        <taxon>Candidatus Curtissiibacteriota</taxon>
    </lineage>
</organism>
<sequence>MKKRELINLKNKSLKDLISLVGDMKKTITESKLELKLSRVKNVHETNRKQKELAQILTFIRIKQLEDENEKTSHQIEKDVKISKDARKGVKNGTN</sequence>
<evidence type="ECO:0008006" key="4">
    <source>
        <dbReference type="Google" id="ProtNLM"/>
    </source>
</evidence>
<evidence type="ECO:0000256" key="1">
    <source>
        <dbReference type="SAM" id="MobiDB-lite"/>
    </source>
</evidence>